<dbReference type="GO" id="GO:0005506">
    <property type="term" value="F:iron ion binding"/>
    <property type="evidence" value="ECO:0007669"/>
    <property type="project" value="UniProtKB-UniRule"/>
</dbReference>
<keyword evidence="2 5" id="KW-0479">Metal-binding</keyword>
<keyword evidence="5" id="KW-0813">Transport</keyword>
<reference evidence="7 8" key="1">
    <citation type="submission" date="2017-09" db="EMBL/GenBank/DDBJ databases">
        <title>Depth-based differentiation of microbial function through sediment-hosted aquifers and enrichment of novel symbionts in the deep terrestrial subsurface.</title>
        <authorList>
            <person name="Probst A.J."/>
            <person name="Ladd B."/>
            <person name="Jarett J.K."/>
            <person name="Geller-Mcgrath D.E."/>
            <person name="Sieber C.M."/>
            <person name="Emerson J.B."/>
            <person name="Anantharaman K."/>
            <person name="Thomas B.C."/>
            <person name="Malmstrom R."/>
            <person name="Stieglmeier M."/>
            <person name="Klingl A."/>
            <person name="Woyke T."/>
            <person name="Ryan C.M."/>
            <person name="Banfield J.F."/>
        </authorList>
    </citation>
    <scope>NUCLEOTIDE SEQUENCE [LARGE SCALE GENOMIC DNA]</scope>
    <source>
        <strain evidence="7">CG08_land_8_20_14_0_20_45_16</strain>
    </source>
</reference>
<dbReference type="Gene3D" id="3.30.70.20">
    <property type="match status" value="1"/>
</dbReference>
<feature type="domain" description="4Fe-4S ferredoxin-type" evidence="6">
    <location>
        <begin position="5"/>
        <end position="34"/>
    </location>
</feature>
<keyword evidence="5" id="KW-0249">Electron transport</keyword>
<dbReference type="GO" id="GO:0009055">
    <property type="term" value="F:electron transfer activity"/>
    <property type="evidence" value="ECO:0007669"/>
    <property type="project" value="UniProtKB-UniRule"/>
</dbReference>
<evidence type="ECO:0000256" key="5">
    <source>
        <dbReference type="RuleBase" id="RU368020"/>
    </source>
</evidence>
<evidence type="ECO:0000259" key="6">
    <source>
        <dbReference type="PROSITE" id="PS51379"/>
    </source>
</evidence>
<evidence type="ECO:0000313" key="7">
    <source>
        <dbReference type="EMBL" id="PIS30238.1"/>
    </source>
</evidence>
<sequence>MAEGQKAVVDQGVCTGCGICVDVCPHGALELVDGLAKLTKPELCDGSGECVEACPVQAISLK</sequence>
<dbReference type="AlphaFoldDB" id="A0A2H0XZ42"/>
<comment type="function">
    <text evidence="5">Ferredoxins are iron-sulfur proteins that transfer electrons in a wide variety of metabolic reactions.</text>
</comment>
<comment type="caution">
    <text evidence="7">The sequence shown here is derived from an EMBL/GenBank/DDBJ whole genome shotgun (WGS) entry which is preliminary data.</text>
</comment>
<dbReference type="InterPro" id="IPR017896">
    <property type="entry name" value="4Fe4S_Fe-S-bd"/>
</dbReference>
<dbReference type="Pfam" id="PF13237">
    <property type="entry name" value="Fer4_10"/>
    <property type="match status" value="1"/>
</dbReference>
<keyword evidence="4 5" id="KW-0411">Iron-sulfur</keyword>
<protein>
    <recommendedName>
        <fullName evidence="5">Ferredoxin</fullName>
    </recommendedName>
</protein>
<feature type="domain" description="4Fe-4S ferredoxin-type" evidence="6">
    <location>
        <begin position="35"/>
        <end position="62"/>
    </location>
</feature>
<dbReference type="PRINTS" id="PR00352">
    <property type="entry name" value="3FE4SFRDOXIN"/>
</dbReference>
<dbReference type="EMBL" id="PEYM01000059">
    <property type="protein sequence ID" value="PIS30238.1"/>
    <property type="molecule type" value="Genomic_DNA"/>
</dbReference>
<accession>A0A2H0XZ42</accession>
<dbReference type="PROSITE" id="PS00198">
    <property type="entry name" value="4FE4S_FER_1"/>
    <property type="match status" value="1"/>
</dbReference>
<keyword evidence="3 5" id="KW-0408">Iron</keyword>
<dbReference type="PROSITE" id="PS51379">
    <property type="entry name" value="4FE4S_FER_2"/>
    <property type="match status" value="2"/>
</dbReference>
<dbReference type="PANTHER" id="PTHR43687">
    <property type="entry name" value="ADENYLYLSULFATE REDUCTASE, BETA SUBUNIT"/>
    <property type="match status" value="1"/>
</dbReference>
<evidence type="ECO:0000313" key="8">
    <source>
        <dbReference type="Proteomes" id="UP000231343"/>
    </source>
</evidence>
<keyword evidence="1" id="KW-0004">4Fe-4S</keyword>
<dbReference type="SUPFAM" id="SSF54862">
    <property type="entry name" value="4Fe-4S ferredoxins"/>
    <property type="match status" value="1"/>
</dbReference>
<evidence type="ECO:0000256" key="1">
    <source>
        <dbReference type="ARBA" id="ARBA00022485"/>
    </source>
</evidence>
<evidence type="ECO:0000256" key="3">
    <source>
        <dbReference type="ARBA" id="ARBA00023004"/>
    </source>
</evidence>
<evidence type="ECO:0000256" key="4">
    <source>
        <dbReference type="ARBA" id="ARBA00023014"/>
    </source>
</evidence>
<gene>
    <name evidence="7" type="ORF">COT42_03425</name>
</gene>
<dbReference type="InterPro" id="IPR050572">
    <property type="entry name" value="Fe-S_Ferredoxin"/>
</dbReference>
<dbReference type="GO" id="GO:0051539">
    <property type="term" value="F:4 iron, 4 sulfur cluster binding"/>
    <property type="evidence" value="ECO:0007669"/>
    <property type="project" value="UniProtKB-KW"/>
</dbReference>
<dbReference type="PANTHER" id="PTHR43687:SF1">
    <property type="entry name" value="FERREDOXIN III"/>
    <property type="match status" value="1"/>
</dbReference>
<dbReference type="InterPro" id="IPR001080">
    <property type="entry name" value="3Fe4S_ferredoxin"/>
</dbReference>
<name>A0A2H0XZ42_UNCSA</name>
<dbReference type="InterPro" id="IPR017900">
    <property type="entry name" value="4Fe4S_Fe_S_CS"/>
</dbReference>
<proteinExistence type="predicted"/>
<dbReference type="Proteomes" id="UP000231343">
    <property type="component" value="Unassembled WGS sequence"/>
</dbReference>
<evidence type="ECO:0000256" key="2">
    <source>
        <dbReference type="ARBA" id="ARBA00022723"/>
    </source>
</evidence>
<organism evidence="7 8">
    <name type="scientific">Candidatus Saganbacteria bacterium CG08_land_8_20_14_0_20_45_16</name>
    <dbReference type="NCBI Taxonomy" id="2014293"/>
    <lineage>
        <taxon>Bacteria</taxon>
        <taxon>Bacillati</taxon>
        <taxon>Saganbacteria</taxon>
    </lineage>
</organism>